<evidence type="ECO:0000256" key="16">
    <source>
        <dbReference type="PIRSR" id="PIRSR001461-3"/>
    </source>
</evidence>
<evidence type="ECO:0000256" key="8">
    <source>
        <dbReference type="ARBA" id="ARBA00013188"/>
    </source>
</evidence>
<evidence type="ECO:0000313" key="17">
    <source>
        <dbReference type="EMBL" id="AOW02720.1"/>
    </source>
</evidence>
<evidence type="ECO:0000313" key="18">
    <source>
        <dbReference type="EMBL" id="RDW27926.1"/>
    </source>
</evidence>
<dbReference type="NCBIfam" id="NF004076">
    <property type="entry name" value="PRK05581.1-4"/>
    <property type="match status" value="1"/>
</dbReference>
<keyword evidence="11 13" id="KW-0413">Isomerase</keyword>
<accession>A0A1D8NAR9</accession>
<dbReference type="OrthoDB" id="1927044at2759"/>
<dbReference type="OMA" id="CHLMIED"/>
<feature type="active site" description="Proton acceptor" evidence="14">
    <location>
        <position position="36"/>
    </location>
</feature>
<evidence type="ECO:0000256" key="10">
    <source>
        <dbReference type="ARBA" id="ARBA00022723"/>
    </source>
</evidence>
<protein>
    <recommendedName>
        <fullName evidence="9 13">Ribulose-phosphate 3-epimerase</fullName>
        <ecNumber evidence="8 13">5.1.3.1</ecNumber>
    </recommendedName>
</protein>
<evidence type="ECO:0000256" key="3">
    <source>
        <dbReference type="ARBA" id="ARBA00001941"/>
    </source>
</evidence>
<dbReference type="EMBL" id="KZ857327">
    <property type="protein sequence ID" value="RDW27926.1"/>
    <property type="molecule type" value="Genomic_DNA"/>
</dbReference>
<organism evidence="17 19">
    <name type="scientific">Yarrowia lipolytica</name>
    <name type="common">Candida lipolytica</name>
    <dbReference type="NCBI Taxonomy" id="4952"/>
    <lineage>
        <taxon>Eukaryota</taxon>
        <taxon>Fungi</taxon>
        <taxon>Dikarya</taxon>
        <taxon>Ascomycota</taxon>
        <taxon>Saccharomycotina</taxon>
        <taxon>Dipodascomycetes</taxon>
        <taxon>Dipodascales</taxon>
        <taxon>Dipodascales incertae sedis</taxon>
        <taxon>Yarrowia</taxon>
    </lineage>
</organism>
<dbReference type="GO" id="GO:0006098">
    <property type="term" value="P:pentose-phosphate shunt"/>
    <property type="evidence" value="ECO:0007669"/>
    <property type="project" value="UniProtKB-UniPathway"/>
</dbReference>
<gene>
    <name evidence="18" type="ORF">B0I71DRAFT_128309</name>
    <name evidence="17" type="ORF">YALI1_C16621g</name>
</gene>
<keyword evidence="10 15" id="KW-0479">Metal-binding</keyword>
<keyword evidence="15" id="KW-0464">Manganese</keyword>
<dbReference type="HAMAP" id="MF_02227">
    <property type="entry name" value="RPE"/>
    <property type="match status" value="1"/>
</dbReference>
<dbReference type="EC" id="5.1.3.1" evidence="8 13"/>
<dbReference type="PANTHER" id="PTHR11749">
    <property type="entry name" value="RIBULOSE-5-PHOSPHATE-3-EPIMERASE"/>
    <property type="match status" value="1"/>
</dbReference>
<dbReference type="NCBIfam" id="TIGR01163">
    <property type="entry name" value="rpe"/>
    <property type="match status" value="1"/>
</dbReference>
<comment type="catalytic activity">
    <reaction evidence="1 13">
        <text>D-ribulose 5-phosphate = D-xylulose 5-phosphate</text>
        <dbReference type="Rhea" id="RHEA:13677"/>
        <dbReference type="ChEBI" id="CHEBI:57737"/>
        <dbReference type="ChEBI" id="CHEBI:58121"/>
        <dbReference type="EC" id="5.1.3.1"/>
    </reaction>
</comment>
<evidence type="ECO:0000256" key="4">
    <source>
        <dbReference type="ARBA" id="ARBA00001947"/>
    </source>
</evidence>
<evidence type="ECO:0000256" key="14">
    <source>
        <dbReference type="PIRSR" id="PIRSR001461-1"/>
    </source>
</evidence>
<dbReference type="FunFam" id="3.20.20.70:FF:000171">
    <property type="entry name" value="Ribulose-phosphate 3-epimerase"/>
    <property type="match status" value="1"/>
</dbReference>
<dbReference type="InterPro" id="IPR011060">
    <property type="entry name" value="RibuloseP-bd_barrel"/>
</dbReference>
<dbReference type="GO" id="GO:0005975">
    <property type="term" value="P:carbohydrate metabolic process"/>
    <property type="evidence" value="ECO:0007669"/>
    <property type="project" value="InterPro"/>
</dbReference>
<evidence type="ECO:0000313" key="19">
    <source>
        <dbReference type="Proteomes" id="UP000182444"/>
    </source>
</evidence>
<dbReference type="Proteomes" id="UP000256601">
    <property type="component" value="Unassembled WGS sequence"/>
</dbReference>
<comment type="cofactor">
    <cofactor evidence="3">
        <name>Co(2+)</name>
        <dbReference type="ChEBI" id="CHEBI:48828"/>
    </cofactor>
</comment>
<feature type="binding site" evidence="16">
    <location>
        <position position="70"/>
    </location>
    <ligand>
        <name>substrate</name>
    </ligand>
</feature>
<feature type="binding site" evidence="16">
    <location>
        <begin position="197"/>
        <end position="198"/>
    </location>
    <ligand>
        <name>substrate</name>
    </ligand>
</feature>
<feature type="binding site" evidence="16">
    <location>
        <begin position="146"/>
        <end position="149"/>
    </location>
    <ligand>
        <name>substrate</name>
    </ligand>
</feature>
<comment type="similarity">
    <text evidence="7 13">Belongs to the ribulose-phosphate 3-epimerase family.</text>
</comment>
<evidence type="ECO:0000256" key="11">
    <source>
        <dbReference type="ARBA" id="ARBA00023235"/>
    </source>
</evidence>
<comment type="pathway">
    <text evidence="6">Carbohydrate degradation; pentose phosphate pathway; D-xylulose 5-phosphate from D-ribulose 5-phosphate (non-oxidative stage): step 1/1.</text>
</comment>
<keyword evidence="13" id="KW-0119">Carbohydrate metabolism</keyword>
<evidence type="ECO:0000256" key="6">
    <source>
        <dbReference type="ARBA" id="ARBA00005016"/>
    </source>
</evidence>
<sequence length="249" mass="27203">MVQPIIAPSILSSDFAKLGAQSRMMVDYGADWLHVDIMDGHFVPNISFGPTVVKCLRAELLKGEAFFDCHMMVTDPLRWVEPMADAGADQYTFHYEACYDHEEVIKAIKAKGMKAGIAIKPATSVEVVYPLVDQLDLVLVMTVEPGFGGQKFQQDMMPKVAALRERYPNLNIEVDGGLGPQTVDDAGAAGANVIVAGTSVYHSDSPPRTIKEMRDKLITYQKDIEMAAEHPEIVTIQQEILPVPAAASA</sequence>
<comment type="cofactor">
    <cofactor evidence="15">
        <name>a divalent metal cation</name>
        <dbReference type="ChEBI" id="CHEBI:60240"/>
    </cofactor>
    <text evidence="15">Binds 1 divalent metal cation per subunit.</text>
</comment>
<reference evidence="18 20" key="2">
    <citation type="submission" date="2018-07" db="EMBL/GenBank/DDBJ databases">
        <title>Draft Genome Assemblies for Five Robust Yarrowia lipolytica Strains Exhibiting High Lipid Production and Pentose Sugar Utilization and Sugar Alcohol Secretion from Undetoxified Lignocellulosic Biomass Hydrolysates.</title>
        <authorList>
            <consortium name="DOE Joint Genome Institute"/>
            <person name="Walker C."/>
            <person name="Ryu S."/>
            <person name="Na H."/>
            <person name="Zane M."/>
            <person name="LaButti K."/>
            <person name="Lipzen A."/>
            <person name="Haridas S."/>
            <person name="Barry K."/>
            <person name="Grigoriev I.V."/>
            <person name="Quarterman J."/>
            <person name="Slininger P."/>
            <person name="Dien B."/>
            <person name="Trinh C.T."/>
        </authorList>
    </citation>
    <scope>NUCLEOTIDE SEQUENCE [LARGE SCALE GENOMIC DNA]</scope>
    <source>
        <strain evidence="18 20">YB392</strain>
    </source>
</reference>
<dbReference type="InterPro" id="IPR013785">
    <property type="entry name" value="Aldolase_TIM"/>
</dbReference>
<dbReference type="Proteomes" id="UP000182444">
    <property type="component" value="Chromosome 1C"/>
</dbReference>
<keyword evidence="15" id="KW-0862">Zinc</keyword>
<feature type="binding site" evidence="16">
    <location>
        <position position="9"/>
    </location>
    <ligand>
        <name>substrate</name>
    </ligand>
</feature>
<dbReference type="SUPFAM" id="SSF51366">
    <property type="entry name" value="Ribulose-phoshate binding barrel"/>
    <property type="match status" value="1"/>
</dbReference>
<dbReference type="EMBL" id="CP017555">
    <property type="protein sequence ID" value="AOW02720.1"/>
    <property type="molecule type" value="Genomic_DNA"/>
</dbReference>
<dbReference type="UniPathway" id="UPA00115">
    <property type="reaction ID" value="UER00411"/>
</dbReference>
<dbReference type="GO" id="GO:0046872">
    <property type="term" value="F:metal ion binding"/>
    <property type="evidence" value="ECO:0007669"/>
    <property type="project" value="UniProtKB-KW"/>
</dbReference>
<evidence type="ECO:0000256" key="1">
    <source>
        <dbReference type="ARBA" id="ARBA00001782"/>
    </source>
</evidence>
<dbReference type="PROSITE" id="PS01085">
    <property type="entry name" value="RIBUL_P_3_EPIMER_1"/>
    <property type="match status" value="1"/>
</dbReference>
<dbReference type="InterPro" id="IPR026019">
    <property type="entry name" value="Ribul_P_3_epim"/>
</dbReference>
<feature type="binding site" evidence="15">
    <location>
        <position position="175"/>
    </location>
    <ligand>
        <name>a divalent metal cation</name>
        <dbReference type="ChEBI" id="CHEBI:60240"/>
    </ligand>
</feature>
<evidence type="ECO:0000256" key="9">
    <source>
        <dbReference type="ARBA" id="ARBA00013920"/>
    </source>
</evidence>
<comment type="cofactor">
    <cofactor evidence="4">
        <name>Zn(2+)</name>
        <dbReference type="ChEBI" id="CHEBI:29105"/>
    </cofactor>
</comment>
<evidence type="ECO:0000256" key="7">
    <source>
        <dbReference type="ARBA" id="ARBA00009541"/>
    </source>
</evidence>
<dbReference type="PIRSF" id="PIRSF001461">
    <property type="entry name" value="RPE"/>
    <property type="match status" value="1"/>
</dbReference>
<evidence type="ECO:0000256" key="12">
    <source>
        <dbReference type="ARBA" id="ARBA00023285"/>
    </source>
</evidence>
<dbReference type="PROSITE" id="PS01086">
    <property type="entry name" value="RIBUL_P_3_EPIMER_2"/>
    <property type="match status" value="1"/>
</dbReference>
<dbReference type="AlphaFoldDB" id="A0A1D8NAR9"/>
<reference evidence="17 19" key="1">
    <citation type="journal article" date="2016" name="PLoS ONE">
        <title>Sequence Assembly of Yarrowia lipolytica Strain W29/CLIB89 Shows Transposable Element Diversity.</title>
        <authorList>
            <person name="Magnan C."/>
            <person name="Yu J."/>
            <person name="Chang I."/>
            <person name="Jahn E."/>
            <person name="Kanomata Y."/>
            <person name="Wu J."/>
            <person name="Zeller M."/>
            <person name="Oakes M."/>
            <person name="Baldi P."/>
            <person name="Sandmeyer S."/>
        </authorList>
    </citation>
    <scope>NUCLEOTIDE SEQUENCE [LARGE SCALE GENOMIC DNA]</scope>
    <source>
        <strain evidence="17">CLIB89</strain>
        <strain evidence="19">CLIB89(W29)</strain>
    </source>
</reference>
<evidence type="ECO:0000313" key="20">
    <source>
        <dbReference type="Proteomes" id="UP000256601"/>
    </source>
</evidence>
<dbReference type="RefSeq" id="XP_501741.1">
    <property type="nucleotide sequence ID" value="XM_501741.1"/>
</dbReference>
<dbReference type="InterPro" id="IPR000056">
    <property type="entry name" value="Ribul_P_3_epim-like"/>
</dbReference>
<dbReference type="VEuPathDB" id="FungiDB:YALI0_C11880g"/>
<dbReference type="GeneID" id="2909273"/>
<dbReference type="Pfam" id="PF00834">
    <property type="entry name" value="Ribul_P_3_epim"/>
    <property type="match status" value="1"/>
</dbReference>
<keyword evidence="12 15" id="KW-0170">Cobalt</keyword>
<evidence type="ECO:0000256" key="13">
    <source>
        <dbReference type="PIRNR" id="PIRNR001461"/>
    </source>
</evidence>
<dbReference type="GO" id="GO:0004750">
    <property type="term" value="F:D-ribulose-phosphate 3-epimerase activity"/>
    <property type="evidence" value="ECO:0007669"/>
    <property type="project" value="UniProtKB-EC"/>
</dbReference>
<feature type="active site" description="Proton donor" evidence="14">
    <location>
        <position position="175"/>
    </location>
</feature>
<comment type="cofactor">
    <cofactor evidence="2">
        <name>Mn(2+)</name>
        <dbReference type="ChEBI" id="CHEBI:29035"/>
    </cofactor>
</comment>
<feature type="binding site" evidence="16">
    <location>
        <position position="177"/>
    </location>
    <ligand>
        <name>substrate</name>
    </ligand>
</feature>
<feature type="binding site" evidence="15">
    <location>
        <position position="70"/>
    </location>
    <ligand>
        <name>a divalent metal cation</name>
        <dbReference type="ChEBI" id="CHEBI:60240"/>
    </ligand>
</feature>
<dbReference type="Gene3D" id="3.20.20.70">
    <property type="entry name" value="Aldolase class I"/>
    <property type="match status" value="1"/>
</dbReference>
<proteinExistence type="inferred from homology"/>
<evidence type="ECO:0000256" key="5">
    <source>
        <dbReference type="ARBA" id="ARBA00001954"/>
    </source>
</evidence>
<name>A0A1D8NAR9_YARLL</name>
<dbReference type="VEuPathDB" id="FungiDB:YALI1_C16621g"/>
<evidence type="ECO:0000256" key="15">
    <source>
        <dbReference type="PIRSR" id="PIRSR001461-2"/>
    </source>
</evidence>
<dbReference type="eggNOG" id="KOG3111">
    <property type="taxonomic scope" value="Eukaryota"/>
</dbReference>
<dbReference type="CDD" id="cd00429">
    <property type="entry name" value="RPE"/>
    <property type="match status" value="1"/>
</dbReference>
<feature type="binding site" evidence="15">
    <location>
        <position position="36"/>
    </location>
    <ligand>
        <name>a divalent metal cation</name>
        <dbReference type="ChEBI" id="CHEBI:60240"/>
    </ligand>
</feature>
<evidence type="ECO:0000256" key="2">
    <source>
        <dbReference type="ARBA" id="ARBA00001936"/>
    </source>
</evidence>
<comment type="cofactor">
    <cofactor evidence="5">
        <name>Fe(2+)</name>
        <dbReference type="ChEBI" id="CHEBI:29033"/>
    </cofactor>
</comment>
<dbReference type="KEGG" id="yli:2909273"/>
<feature type="binding site" evidence="15">
    <location>
        <position position="34"/>
    </location>
    <ligand>
        <name>a divalent metal cation</name>
        <dbReference type="ChEBI" id="CHEBI:60240"/>
    </ligand>
</feature>